<dbReference type="Proteomes" id="UP001360953">
    <property type="component" value="Unassembled WGS sequence"/>
</dbReference>
<name>A0ABR1LHM2_9PEZI</name>
<protein>
    <submittedName>
        <fullName evidence="1">Uncharacterized protein</fullName>
    </submittedName>
</protein>
<proteinExistence type="predicted"/>
<dbReference type="RefSeq" id="XP_066653437.1">
    <property type="nucleotide sequence ID" value="XM_066796101.1"/>
</dbReference>
<gene>
    <name evidence="1" type="ORF">J3D65DRAFT_420516</name>
</gene>
<evidence type="ECO:0000313" key="1">
    <source>
        <dbReference type="EMBL" id="KAK7534712.1"/>
    </source>
</evidence>
<accession>A0ABR1LHM2</accession>
<comment type="caution">
    <text evidence="1">The sequence shown here is derived from an EMBL/GenBank/DDBJ whole genome shotgun (WGS) entry which is preliminary data.</text>
</comment>
<organism evidence="1 2">
    <name type="scientific">Phyllosticta citribraziliensis</name>
    <dbReference type="NCBI Taxonomy" id="989973"/>
    <lineage>
        <taxon>Eukaryota</taxon>
        <taxon>Fungi</taxon>
        <taxon>Dikarya</taxon>
        <taxon>Ascomycota</taxon>
        <taxon>Pezizomycotina</taxon>
        <taxon>Dothideomycetes</taxon>
        <taxon>Dothideomycetes incertae sedis</taxon>
        <taxon>Botryosphaeriales</taxon>
        <taxon>Phyllostictaceae</taxon>
        <taxon>Phyllosticta</taxon>
    </lineage>
</organism>
<dbReference type="GeneID" id="92029007"/>
<keyword evidence="2" id="KW-1185">Reference proteome</keyword>
<sequence length="307" mass="34136">MVRAPAGPIWPPRPKPNLRRCQRTKAATIRPSKGIGNKRVGMCVGERGRSRLMKKQYAQRCNHTDLLGEISSANFACRASLEKNRDLPAGFHLWAPSDPAGCSLRRSRGRVPSPRRLIIAPSAASSGGQPASLSSLISLFQISFWKLKIRTSSFQSTLQPSVLPENPAPNLSIQNFFDPSNKMIEYRADPERYLILGPPSPCFPPSSYISSPKEEAEIEEPDLLHAGSVGLPRQRTRHQHAKGSTVQLSANEARKQSIPDLTVVESRWVASERRWVYKLRKTDERDGKVYVSADGSQWFAEDDVSPA</sequence>
<evidence type="ECO:0000313" key="2">
    <source>
        <dbReference type="Proteomes" id="UP001360953"/>
    </source>
</evidence>
<dbReference type="EMBL" id="JBBPEH010000008">
    <property type="protein sequence ID" value="KAK7534712.1"/>
    <property type="molecule type" value="Genomic_DNA"/>
</dbReference>
<reference evidence="1 2" key="1">
    <citation type="submission" date="2024-04" db="EMBL/GenBank/DDBJ databases">
        <title>Phyllosticta paracitricarpa is synonymous to the EU quarantine fungus P. citricarpa based on phylogenomic analyses.</title>
        <authorList>
            <consortium name="Lawrence Berkeley National Laboratory"/>
            <person name="Van ingen-buijs V.A."/>
            <person name="Van westerhoven A.C."/>
            <person name="Haridas S."/>
            <person name="Skiadas P."/>
            <person name="Martin F."/>
            <person name="Groenewald J.Z."/>
            <person name="Crous P.W."/>
            <person name="Seidl M.F."/>
        </authorList>
    </citation>
    <scope>NUCLEOTIDE SEQUENCE [LARGE SCALE GENOMIC DNA]</scope>
    <source>
        <strain evidence="1 2">CPC 17464</strain>
    </source>
</reference>